<comment type="caution">
    <text evidence="2">The sequence shown here is derived from an EMBL/GenBank/DDBJ whole genome shotgun (WGS) entry which is preliminary data.</text>
</comment>
<feature type="transmembrane region" description="Helical" evidence="1">
    <location>
        <begin position="38"/>
        <end position="64"/>
    </location>
</feature>
<dbReference type="RefSeq" id="WP_142035731.1">
    <property type="nucleotide sequence ID" value="NZ_JBHTGS010000001.1"/>
</dbReference>
<keyword evidence="3" id="KW-1185">Reference proteome</keyword>
<keyword evidence="1" id="KW-1133">Transmembrane helix</keyword>
<dbReference type="SUPFAM" id="SSF50969">
    <property type="entry name" value="YVTN repeat-like/Quinoprotein amine dehydrogenase"/>
    <property type="match status" value="1"/>
</dbReference>
<dbReference type="InterPro" id="IPR015943">
    <property type="entry name" value="WD40/YVTN_repeat-like_dom_sf"/>
</dbReference>
<dbReference type="Gene3D" id="2.130.10.10">
    <property type="entry name" value="YVTN repeat-like/Quinoprotein amine dehydrogenase"/>
    <property type="match status" value="1"/>
</dbReference>
<sequence length="387" mass="41568">MSVAKDLVVKFRWWLFIAGAVVITVMWIVAAMRSKATIPLYNAFLVLLVVYLVVMFLGLNRYLFPGRTKQESDGRIALRLGTALLVLTVGGIWLLSAPTVSTMPSPTAAIGMRDGREVAIVTHEWLGPQGLHQEVFVPSWQHRVTAIDIETGQHVWSVMMVEGLSPHTPRVLAAGDEYAYVATVQGLWVLDIDDGSVVAEPGDIEGLDRNDDLDHDAAAGFVFDASQQRVITQSSVGMCVTSVDTLIATEVSDDEQSTLEPLFAENDMSPGISLEETESIVIEDAKVLVGPEGAVGSPGEYLVVNQSTDLSVGYEERLLTVNPNAGKIIDSIDIPEKPFGATTSTSGSSVVVMDDTWGSTAATVVITPTGQMTFSDIGHSGFFGEPL</sequence>
<reference evidence="2 3" key="1">
    <citation type="submission" date="2019-06" db="EMBL/GenBank/DDBJ databases">
        <title>Sequencing the genomes of 1000 actinobacteria strains.</title>
        <authorList>
            <person name="Klenk H.-P."/>
        </authorList>
    </citation>
    <scope>NUCLEOTIDE SEQUENCE [LARGE SCALE GENOMIC DNA]</scope>
    <source>
        <strain evidence="2 3">DSM 45928</strain>
    </source>
</reference>
<keyword evidence="1" id="KW-0812">Transmembrane</keyword>
<feature type="transmembrane region" description="Helical" evidence="1">
    <location>
        <begin position="12"/>
        <end position="32"/>
    </location>
</feature>
<dbReference type="EMBL" id="VFOW01000001">
    <property type="protein sequence ID" value="TQL75603.1"/>
    <property type="molecule type" value="Genomic_DNA"/>
</dbReference>
<evidence type="ECO:0000313" key="2">
    <source>
        <dbReference type="EMBL" id="TQL75603.1"/>
    </source>
</evidence>
<proteinExistence type="predicted"/>
<accession>A0A543ASN8</accession>
<evidence type="ECO:0000256" key="1">
    <source>
        <dbReference type="SAM" id="Phobius"/>
    </source>
</evidence>
<name>A0A543ASN8_9ACTN</name>
<dbReference type="InParanoid" id="A0A543ASN8"/>
<evidence type="ECO:0000313" key="3">
    <source>
        <dbReference type="Proteomes" id="UP000317043"/>
    </source>
</evidence>
<dbReference type="Proteomes" id="UP000317043">
    <property type="component" value="Unassembled WGS sequence"/>
</dbReference>
<protein>
    <submittedName>
        <fullName evidence="2">Uncharacterized protein</fullName>
    </submittedName>
</protein>
<gene>
    <name evidence="2" type="ORF">FB566_1112</name>
</gene>
<keyword evidence="1" id="KW-0472">Membrane</keyword>
<dbReference type="NCBIfam" id="NF041516">
    <property type="entry name" value="PA2928_fam"/>
    <property type="match status" value="1"/>
</dbReference>
<feature type="transmembrane region" description="Helical" evidence="1">
    <location>
        <begin position="76"/>
        <end position="95"/>
    </location>
</feature>
<organism evidence="2 3">
    <name type="scientific">Stackebrandtia endophytica</name>
    <dbReference type="NCBI Taxonomy" id="1496996"/>
    <lineage>
        <taxon>Bacteria</taxon>
        <taxon>Bacillati</taxon>
        <taxon>Actinomycetota</taxon>
        <taxon>Actinomycetes</taxon>
        <taxon>Glycomycetales</taxon>
        <taxon>Glycomycetaceae</taxon>
        <taxon>Stackebrandtia</taxon>
    </lineage>
</organism>
<dbReference type="OrthoDB" id="4601746at2"/>
<dbReference type="InterPro" id="IPR048161">
    <property type="entry name" value="PA2928-like"/>
</dbReference>
<dbReference type="AlphaFoldDB" id="A0A543ASN8"/>
<dbReference type="InterPro" id="IPR011044">
    <property type="entry name" value="Quino_amine_DH_bsu"/>
</dbReference>